<evidence type="ECO:0000256" key="1">
    <source>
        <dbReference type="ARBA" id="ARBA00022737"/>
    </source>
</evidence>
<feature type="compositionally biased region" description="Low complexity" evidence="4">
    <location>
        <begin position="365"/>
        <end position="387"/>
    </location>
</feature>
<dbReference type="SUPFAM" id="SSF48403">
    <property type="entry name" value="Ankyrin repeat"/>
    <property type="match status" value="1"/>
</dbReference>
<dbReference type="Pfam" id="PF00023">
    <property type="entry name" value="Ank"/>
    <property type="match status" value="1"/>
</dbReference>
<feature type="compositionally biased region" description="Low complexity" evidence="4">
    <location>
        <begin position="602"/>
        <end position="617"/>
    </location>
</feature>
<feature type="region of interest" description="Disordered" evidence="4">
    <location>
        <begin position="323"/>
        <end position="406"/>
    </location>
</feature>
<evidence type="ECO:0000313" key="6">
    <source>
        <dbReference type="Proteomes" id="UP000294933"/>
    </source>
</evidence>
<feature type="compositionally biased region" description="Low complexity" evidence="4">
    <location>
        <begin position="326"/>
        <end position="341"/>
    </location>
</feature>
<feature type="region of interest" description="Disordered" evidence="4">
    <location>
        <begin position="422"/>
        <end position="709"/>
    </location>
</feature>
<feature type="compositionally biased region" description="Polar residues" evidence="4">
    <location>
        <begin position="512"/>
        <end position="522"/>
    </location>
</feature>
<feature type="compositionally biased region" description="Basic and acidic residues" evidence="4">
    <location>
        <begin position="567"/>
        <end position="586"/>
    </location>
</feature>
<evidence type="ECO:0000256" key="2">
    <source>
        <dbReference type="ARBA" id="ARBA00023043"/>
    </source>
</evidence>
<feature type="repeat" description="ANK" evidence="3">
    <location>
        <begin position="53"/>
        <end position="85"/>
    </location>
</feature>
<protein>
    <submittedName>
        <fullName evidence="5">Uncharacterized protein</fullName>
    </submittedName>
</protein>
<dbReference type="PANTHER" id="PTHR24173:SF74">
    <property type="entry name" value="ANKYRIN REPEAT DOMAIN-CONTAINING PROTEIN 16"/>
    <property type="match status" value="1"/>
</dbReference>
<keyword evidence="6" id="KW-1185">Reference proteome</keyword>
<dbReference type="PROSITE" id="PS50297">
    <property type="entry name" value="ANK_REP_REGION"/>
    <property type="match status" value="2"/>
</dbReference>
<feature type="region of interest" description="Disordered" evidence="4">
    <location>
        <begin position="165"/>
        <end position="190"/>
    </location>
</feature>
<feature type="region of interest" description="Disordered" evidence="4">
    <location>
        <begin position="811"/>
        <end position="926"/>
    </location>
</feature>
<keyword evidence="1" id="KW-0677">Repeat</keyword>
<dbReference type="PROSITE" id="PS50088">
    <property type="entry name" value="ANK_REPEAT"/>
    <property type="match status" value="2"/>
</dbReference>
<dbReference type="AlphaFoldDB" id="A0A4Y7PMT9"/>
<evidence type="ECO:0000256" key="3">
    <source>
        <dbReference type="PROSITE-ProRule" id="PRU00023"/>
    </source>
</evidence>
<evidence type="ECO:0000256" key="4">
    <source>
        <dbReference type="SAM" id="MobiDB-lite"/>
    </source>
</evidence>
<dbReference type="Gene3D" id="1.25.40.20">
    <property type="entry name" value="Ankyrin repeat-containing domain"/>
    <property type="match status" value="1"/>
</dbReference>
<feature type="region of interest" description="Disordered" evidence="4">
    <location>
        <begin position="272"/>
        <end position="309"/>
    </location>
</feature>
<reference evidence="5 6" key="1">
    <citation type="submission" date="2018-06" db="EMBL/GenBank/DDBJ databases">
        <title>A transcriptomic atlas of mushroom development highlights an independent origin of complex multicellularity.</title>
        <authorList>
            <consortium name="DOE Joint Genome Institute"/>
            <person name="Krizsan K."/>
            <person name="Almasi E."/>
            <person name="Merenyi Z."/>
            <person name="Sahu N."/>
            <person name="Viragh M."/>
            <person name="Koszo T."/>
            <person name="Mondo S."/>
            <person name="Kiss B."/>
            <person name="Balint B."/>
            <person name="Kues U."/>
            <person name="Barry K."/>
            <person name="Hegedus J.C."/>
            <person name="Henrissat B."/>
            <person name="Johnson J."/>
            <person name="Lipzen A."/>
            <person name="Ohm R."/>
            <person name="Nagy I."/>
            <person name="Pangilinan J."/>
            <person name="Yan J."/>
            <person name="Xiong Y."/>
            <person name="Grigoriev I.V."/>
            <person name="Hibbett D.S."/>
            <person name="Nagy L.G."/>
        </authorList>
    </citation>
    <scope>NUCLEOTIDE SEQUENCE [LARGE SCALE GENOMIC DNA]</scope>
    <source>
        <strain evidence="5 6">SZMC22713</strain>
    </source>
</reference>
<dbReference type="EMBL" id="ML170236">
    <property type="protein sequence ID" value="TDL16727.1"/>
    <property type="molecule type" value="Genomic_DNA"/>
</dbReference>
<gene>
    <name evidence="5" type="ORF">BD410DRAFT_612803</name>
</gene>
<dbReference type="SMART" id="SM00248">
    <property type="entry name" value="ANK"/>
    <property type="match status" value="3"/>
</dbReference>
<dbReference type="InterPro" id="IPR002110">
    <property type="entry name" value="Ankyrin_rpt"/>
</dbReference>
<organism evidence="5 6">
    <name type="scientific">Rickenella mellea</name>
    <dbReference type="NCBI Taxonomy" id="50990"/>
    <lineage>
        <taxon>Eukaryota</taxon>
        <taxon>Fungi</taxon>
        <taxon>Dikarya</taxon>
        <taxon>Basidiomycota</taxon>
        <taxon>Agaricomycotina</taxon>
        <taxon>Agaricomycetes</taxon>
        <taxon>Hymenochaetales</taxon>
        <taxon>Rickenellaceae</taxon>
        <taxon>Rickenella</taxon>
    </lineage>
</organism>
<dbReference type="OrthoDB" id="194358at2759"/>
<sequence>MPGTSRIQQRAEAKYNVTTDFPRLDLHSASATGNLGLVKYAISHGQPINSVLDGVLPLHAASAGGSAVVVLYLIEQGADVNAPRLPRRYSNDKRKDSAGLIVGTSGSTPLHFAAANGHTDVVHILLDHGAHPDRADKHGVTPEMLARDNGWVECADVIREWRVERDGDLPLPPPPIRDPDTVSEGGHGSKRVHVKRSIDNALHLLKSSHPYHSSINLNLPPSPSSATLPRVTASPGFRPLGEYTFYPTTNTATPASATGDIYARRPSLPHILSIDPMASRSGRSTTRRPKSAGTGADQGQGQDDMENGRKLTNKFSLSKILKKGSSESATATMAATATSGSRNASPARKETEGVSRSDATPPSPSQSDRSPQIDDVPPPSSASAQTPASPPPHRFRARMGSEVGVRSPLGASAVDLHHAMSIERLRENATKSPPLPSSPIEDLGEDGGGSALTRPSILRHHRTSSSNSQHSNSPSPSLGPSSARTLRFDSSGQYSPTMSAVQQILGRRPSRTFGSRMSSQSPARRVRGSMSVGSLRPQTEMSASPNNMDGRGFGGGAGGLQVPESAPPHKTEFDLNDREEDVERVRYAQSPRWPIPASRARGQSFTSSGSSPGLSPGEATMSSSTPSEFPFNIERPPPLGSSPSKLSVPRQLSAARVSDMRLRGNSVSSTDTEASGNALSQTNSSLLTPPLSSPNPQLPPGSMSNNNIGLKASIYTHHEQDSPTSSLEDLDFSISTPYTSLRGGSGLDLRTVSNRAEAEALVHRTQKEILDLAEVPGEEVVPETDRVPLSARLAAYGEILALERRFAKGEKQREQWTCRSDSEEEVPTLPKPPRSATLVRDAAFGTPRRVEIGLGSPPPSKSSSFRLSPAKAPRLRRPHTAEGSGRREWNGAARTNLSNPRDLRPLRVPTRSVSNPPENETLPTGEQVAVLSVIETAPTPLGSPQQESIRVQSHRSNPSLRPPPPLSKATPSNGSVPSLPLVGIPLTRVSTVPLQESSPTSPNPFTTPDTRAKHKGSANKLARMGFTVDAPQAMPVTPPSSSRPATKRFGGIKSLMQSLKGRS</sequence>
<dbReference type="VEuPathDB" id="FungiDB:BD410DRAFT_612803"/>
<feature type="compositionally biased region" description="Polar residues" evidence="4">
    <location>
        <begin position="665"/>
        <end position="678"/>
    </location>
</feature>
<feature type="compositionally biased region" description="Low complexity" evidence="4">
    <location>
        <begin position="997"/>
        <end position="1009"/>
    </location>
</feature>
<feature type="compositionally biased region" description="Low complexity" evidence="4">
    <location>
        <begin position="464"/>
        <end position="482"/>
    </location>
</feature>
<evidence type="ECO:0000313" key="5">
    <source>
        <dbReference type="EMBL" id="TDL16727.1"/>
    </source>
</evidence>
<feature type="region of interest" description="Disordered" evidence="4">
    <location>
        <begin position="938"/>
        <end position="1063"/>
    </location>
</feature>
<dbReference type="Proteomes" id="UP000294933">
    <property type="component" value="Unassembled WGS sequence"/>
</dbReference>
<keyword evidence="2 3" id="KW-0040">ANK repeat</keyword>
<feature type="compositionally biased region" description="Polar residues" evidence="4">
    <location>
        <begin position="911"/>
        <end position="924"/>
    </location>
</feature>
<name>A0A4Y7PMT9_9AGAM</name>
<dbReference type="STRING" id="50990.A0A4Y7PMT9"/>
<feature type="compositionally biased region" description="Low complexity" evidence="4">
    <location>
        <begin position="679"/>
        <end position="690"/>
    </location>
</feature>
<feature type="compositionally biased region" description="Polar residues" evidence="4">
    <location>
        <begin position="488"/>
        <end position="502"/>
    </location>
</feature>
<dbReference type="InterPro" id="IPR036770">
    <property type="entry name" value="Ankyrin_rpt-contain_sf"/>
</dbReference>
<dbReference type="PANTHER" id="PTHR24173">
    <property type="entry name" value="ANKYRIN REPEAT CONTAINING"/>
    <property type="match status" value="1"/>
</dbReference>
<accession>A0A4Y7PMT9</accession>
<feature type="repeat" description="ANK" evidence="3">
    <location>
        <begin position="105"/>
        <end position="137"/>
    </location>
</feature>
<proteinExistence type="predicted"/>
<dbReference type="Pfam" id="PF12796">
    <property type="entry name" value="Ank_2"/>
    <property type="match status" value="1"/>
</dbReference>
<feature type="compositionally biased region" description="Polar residues" evidence="4">
    <location>
        <begin position="536"/>
        <end position="547"/>
    </location>
</feature>
<feature type="compositionally biased region" description="Polar residues" evidence="4">
    <location>
        <begin position="942"/>
        <end position="951"/>
    </location>
</feature>